<keyword evidence="5" id="KW-1133">Transmembrane helix</keyword>
<organism evidence="7 8">
    <name type="scientific">Serendipita indica (strain DSM 11827)</name>
    <name type="common">Root endophyte fungus</name>
    <name type="synonym">Piriformospora indica</name>
    <dbReference type="NCBI Taxonomy" id="1109443"/>
    <lineage>
        <taxon>Eukaryota</taxon>
        <taxon>Fungi</taxon>
        <taxon>Dikarya</taxon>
        <taxon>Basidiomycota</taxon>
        <taxon>Agaricomycotina</taxon>
        <taxon>Agaricomycetes</taxon>
        <taxon>Sebacinales</taxon>
        <taxon>Serendipitaceae</taxon>
        <taxon>Serendipita</taxon>
    </lineage>
</organism>
<dbReference type="CDD" id="cd12094">
    <property type="entry name" value="TM_ErbB2"/>
    <property type="match status" value="1"/>
</dbReference>
<feature type="compositionally biased region" description="Low complexity" evidence="4">
    <location>
        <begin position="237"/>
        <end position="247"/>
    </location>
</feature>
<keyword evidence="8" id="KW-1185">Reference proteome</keyword>
<feature type="region of interest" description="Disordered" evidence="4">
    <location>
        <begin position="402"/>
        <end position="453"/>
    </location>
</feature>
<keyword evidence="3" id="KW-0067">ATP-binding</keyword>
<dbReference type="Proteomes" id="UP000007148">
    <property type="component" value="Unassembled WGS sequence"/>
</dbReference>
<dbReference type="AlphaFoldDB" id="G4TUA2"/>
<dbReference type="InterPro" id="IPR049328">
    <property type="entry name" value="TM_ErbB1"/>
</dbReference>
<dbReference type="Pfam" id="PF21314">
    <property type="entry name" value="TM_ErbB1"/>
    <property type="match status" value="1"/>
</dbReference>
<dbReference type="EMBL" id="CAFZ01000369">
    <property type="protein sequence ID" value="CCA74895.1"/>
    <property type="molecule type" value="Genomic_DNA"/>
</dbReference>
<feature type="compositionally biased region" description="Basic and acidic residues" evidence="4">
    <location>
        <begin position="403"/>
        <end position="415"/>
    </location>
</feature>
<evidence type="ECO:0000256" key="2">
    <source>
        <dbReference type="ARBA" id="ARBA00022741"/>
    </source>
</evidence>
<proteinExistence type="predicted"/>
<dbReference type="OrthoDB" id="3261122at2759"/>
<feature type="transmembrane region" description="Helical" evidence="5">
    <location>
        <begin position="266"/>
        <end position="288"/>
    </location>
</feature>
<comment type="caution">
    <text evidence="7">The sequence shown here is derived from an EMBL/GenBank/DDBJ whole genome shotgun (WGS) entry which is preliminary data.</text>
</comment>
<dbReference type="HOGENOM" id="CLU_048313_0_0_1"/>
<dbReference type="GO" id="GO:0005524">
    <property type="term" value="F:ATP binding"/>
    <property type="evidence" value="ECO:0007669"/>
    <property type="project" value="UniProtKB-KW"/>
</dbReference>
<keyword evidence="5" id="KW-0472">Membrane</keyword>
<dbReference type="InParanoid" id="G4TUA2"/>
<gene>
    <name evidence="7" type="ORF">PIIN_08865</name>
</gene>
<evidence type="ECO:0000259" key="6">
    <source>
        <dbReference type="Pfam" id="PF21314"/>
    </source>
</evidence>
<name>G4TUA2_SERID</name>
<feature type="domain" description="Epidermal growth factor receptor-like transmembrane-juxtamembrane segment" evidence="6">
    <location>
        <begin position="267"/>
        <end position="295"/>
    </location>
</feature>
<keyword evidence="5" id="KW-0812">Transmembrane</keyword>
<evidence type="ECO:0000313" key="8">
    <source>
        <dbReference type="Proteomes" id="UP000007148"/>
    </source>
</evidence>
<evidence type="ECO:0000256" key="3">
    <source>
        <dbReference type="ARBA" id="ARBA00022840"/>
    </source>
</evidence>
<sequence>MSTAVPLAQFSSQAAAFARDGGAWIAIMSTTEPTYTTLTGSICSDVPSCLFLSWTATTTNTAFAVNYQANVSIPLDQYGNIDSVNFNLAYNIEWASSKVSQGTSISTHSSVGIGGVSFMDNTSADDYNALTRTRNTWISSPFGHSGSVTPERYGDAKSGYVTLYIGITMPVEAGANIAYYVKGITFEVTNPIVNAPSSGSTTVTSTASSTSGVSQSGSSTGSSTRLHSELGALPGLSSGTSPLSSGGASVGSGGSAASGVAPPKTAIIAGVVGSLLGAIALVVVIWFIRRRRQKRNDGASVVPFTSVQDDVYSTTELPTSRRDNKPVILDIKLAGGREKTGRSSMDGSQVASSSSIRRRQQQSSNAALAQSSDPSRGGGELSPQGIFSPLDEHATRLGVHYPSRGEKLGVHRDETSELVASTSRAPPRRRPELDQEENLERPAPSTVMSPVGDLPPPPYFMTTSAGARLGLVGHSSSRPETLEELARRYRPLIPVELEAKLRRANYLPTENPDDIPEEAWLREYGVGPLELARVRRLYQM</sequence>
<protein>
    <recommendedName>
        <fullName evidence="6">Epidermal growth factor receptor-like transmembrane-juxtamembrane segment domain-containing protein</fullName>
    </recommendedName>
</protein>
<accession>G4TUA2</accession>
<dbReference type="eggNOG" id="ENOG502SZ6R">
    <property type="taxonomic scope" value="Eukaryota"/>
</dbReference>
<feature type="compositionally biased region" description="Low complexity" evidence="4">
    <location>
        <begin position="348"/>
        <end position="372"/>
    </location>
</feature>
<reference evidence="7 8" key="1">
    <citation type="journal article" date="2011" name="PLoS Pathog.">
        <title>Endophytic Life Strategies Decoded by Genome and Transcriptome Analyses of the Mutualistic Root Symbiont Piriformospora indica.</title>
        <authorList>
            <person name="Zuccaro A."/>
            <person name="Lahrmann U."/>
            <person name="Guldener U."/>
            <person name="Langen G."/>
            <person name="Pfiffi S."/>
            <person name="Biedenkopf D."/>
            <person name="Wong P."/>
            <person name="Samans B."/>
            <person name="Grimm C."/>
            <person name="Basiewicz M."/>
            <person name="Murat C."/>
            <person name="Martin F."/>
            <person name="Kogel K.H."/>
        </authorList>
    </citation>
    <scope>NUCLEOTIDE SEQUENCE [LARGE SCALE GENOMIC DNA]</scope>
    <source>
        <strain evidence="7 8">DSM 11827</strain>
    </source>
</reference>
<dbReference type="Gene3D" id="1.20.5.100">
    <property type="entry name" value="Cytochrome c1, transmembrane anchor, C-terminal"/>
    <property type="match status" value="1"/>
</dbReference>
<feature type="region of interest" description="Disordered" evidence="4">
    <location>
        <begin position="197"/>
        <end position="231"/>
    </location>
</feature>
<keyword evidence="1" id="KW-0597">Phosphoprotein</keyword>
<evidence type="ECO:0000256" key="1">
    <source>
        <dbReference type="ARBA" id="ARBA00022553"/>
    </source>
</evidence>
<feature type="region of interest" description="Disordered" evidence="4">
    <location>
        <begin position="237"/>
        <end position="256"/>
    </location>
</feature>
<dbReference type="STRING" id="1109443.G4TUA2"/>
<feature type="region of interest" description="Disordered" evidence="4">
    <location>
        <begin position="334"/>
        <end position="388"/>
    </location>
</feature>
<keyword evidence="2" id="KW-0547">Nucleotide-binding</keyword>
<evidence type="ECO:0000256" key="4">
    <source>
        <dbReference type="SAM" id="MobiDB-lite"/>
    </source>
</evidence>
<evidence type="ECO:0000256" key="5">
    <source>
        <dbReference type="SAM" id="Phobius"/>
    </source>
</evidence>
<evidence type="ECO:0000313" key="7">
    <source>
        <dbReference type="EMBL" id="CCA74895.1"/>
    </source>
</evidence>